<dbReference type="Proteomes" id="UP000006158">
    <property type="component" value="Chromosome"/>
</dbReference>
<organism evidence="1 2">
    <name type="scientific">Mycolicibacterium smegmatis (strain ATCC 700084 / mc(2)155)</name>
    <name type="common">Mycobacterium smegmatis</name>
    <dbReference type="NCBI Taxonomy" id="246196"/>
    <lineage>
        <taxon>Bacteria</taxon>
        <taxon>Bacillati</taxon>
        <taxon>Actinomycetota</taxon>
        <taxon>Actinomycetes</taxon>
        <taxon>Mycobacteriales</taxon>
        <taxon>Mycobacteriaceae</taxon>
        <taxon>Mycolicibacterium</taxon>
    </lineage>
</organism>
<dbReference type="AlphaFoldDB" id="I7FDG2"/>
<dbReference type="PATRIC" id="fig|246196.56.peg.3170"/>
<dbReference type="GeneID" id="93457938"/>
<dbReference type="Gene3D" id="3.30.559.30">
    <property type="entry name" value="Nonribosomal peptide synthetase, condensation domain"/>
    <property type="match status" value="1"/>
</dbReference>
<evidence type="ECO:0000313" key="2">
    <source>
        <dbReference type="Proteomes" id="UP000006158"/>
    </source>
</evidence>
<evidence type="ECO:0000313" key="1">
    <source>
        <dbReference type="EMBL" id="AFP39550.1"/>
    </source>
</evidence>
<sequence>MATPLLAGGTMGARSWIADHDAAGPAGPADTSMMSTSLGGVLAAELDGARESLGCTTEEIVLAALGRAVARTMGEGLLAVDLDSAGSDSVDGGAQSAARRVVVPCVSRRELSGAELLATARATVSTAEAHPRADVSLRINTDGVATVGEYGLCVHVDHSGDSHLRIDWAYDTRNFDRYTVEELSEQFPLALIEVTSG</sequence>
<dbReference type="KEGG" id="msg:MSMEI_3086"/>
<dbReference type="RefSeq" id="WP_014877597.1">
    <property type="nucleotide sequence ID" value="NC_008596.1"/>
</dbReference>
<proteinExistence type="predicted"/>
<reference evidence="1 2" key="1">
    <citation type="journal article" date="2007" name="Genome Biol.">
        <title>Interrupted coding sequences in Mycobacterium smegmatis: authentic mutations or sequencing errors?</title>
        <authorList>
            <person name="Deshayes C."/>
            <person name="Perrodou E."/>
            <person name="Gallien S."/>
            <person name="Euphrasie D."/>
            <person name="Schaeffer C."/>
            <person name="Van-Dorsselaer A."/>
            <person name="Poch O."/>
            <person name="Lecompte O."/>
            <person name="Reyrat J.M."/>
        </authorList>
    </citation>
    <scope>NUCLEOTIDE SEQUENCE [LARGE SCALE GENOMIC DNA]</scope>
    <source>
        <strain evidence="2">ATCC 700084 / mc(2)155</strain>
    </source>
</reference>
<dbReference type="SUPFAM" id="SSF52777">
    <property type="entry name" value="CoA-dependent acyltransferases"/>
    <property type="match status" value="1"/>
</dbReference>
<dbReference type="EMBL" id="CP001663">
    <property type="protein sequence ID" value="AFP39550.1"/>
    <property type="molecule type" value="Genomic_DNA"/>
</dbReference>
<protein>
    <submittedName>
        <fullName evidence="1">Beta-ketoacyl synthase</fullName>
    </submittedName>
</protein>
<reference evidence="1 2" key="2">
    <citation type="journal article" date="2009" name="Genome Res.">
        <title>Ortho-proteogenomics: multiple proteomes investigation through orthology and a new MS-based protocol.</title>
        <authorList>
            <person name="Gallien S."/>
            <person name="Perrodou E."/>
            <person name="Carapito C."/>
            <person name="Deshayes C."/>
            <person name="Reyrat J.M."/>
            <person name="Van Dorsselaer A."/>
            <person name="Poch O."/>
            <person name="Schaeffer C."/>
            <person name="Lecompte O."/>
        </authorList>
    </citation>
    <scope>NUCLEOTIDE SEQUENCE [LARGE SCALE GENOMIC DNA]</scope>
    <source>
        <strain evidence="2">ATCC 700084 / mc(2)155</strain>
    </source>
</reference>
<name>I7FDG2_MYCS2</name>
<accession>I7FDG2</accession>
<gene>
    <name evidence="1" type="ordered locus">MSMEI_3086</name>
</gene>